<dbReference type="PANTHER" id="PTHR31569:SF4">
    <property type="entry name" value="SWIM-TYPE DOMAIN-CONTAINING PROTEIN"/>
    <property type="match status" value="1"/>
</dbReference>
<dbReference type="InterPro" id="IPR052579">
    <property type="entry name" value="Zinc_finger_SWIM"/>
</dbReference>
<dbReference type="AlphaFoldDB" id="W2HHZ1"/>
<gene>
    <name evidence="1" type="ORF">L915_02712</name>
</gene>
<dbReference type="VEuPathDB" id="FungiDB:PPTG_22939"/>
<dbReference type="PANTHER" id="PTHR31569">
    <property type="entry name" value="SWIM-TYPE DOMAIN-CONTAINING PROTEIN"/>
    <property type="match status" value="1"/>
</dbReference>
<accession>W2HHZ1</accession>
<dbReference type="Proteomes" id="UP000053236">
    <property type="component" value="Unassembled WGS sequence"/>
</dbReference>
<sequence length="326" mass="37240">MAHDAFWQRPICTACCGSKRTRADSIDGSGGVQAQQSRVGIKCILVDKDFTEMKVLKLAFPEAVVFLCQFHVLKYLREENASSEYGFTSWQKQQLQGIVNLLVYARTKREFDRYRTYMRYVMAVGRGSVERTNTRRPRQLGVGLAELGGGVPTREKMSRSLLILLKHTSQKLGIFADLCASWRKLTELVNGFMGVDECIAAIMCHQAQAEREYMEALYSLSVVHNPKYDREMQFLSNMVSEHACEPIYDQYDYALMRANFSFYEPVPDIVLIQNVCDEGNALDEPRWLLASLRSDSEMDMITSEPFAVGHGLKESSTVWDSNRKFR</sequence>
<proteinExistence type="predicted"/>
<dbReference type="EMBL" id="KI684682">
    <property type="protein sequence ID" value="ETK94190.1"/>
    <property type="molecule type" value="Genomic_DNA"/>
</dbReference>
<name>W2HHZ1_PHYNI</name>
<protein>
    <recommendedName>
        <fullName evidence="2">MULE transposase domain-containing protein</fullName>
    </recommendedName>
</protein>
<reference evidence="1" key="1">
    <citation type="submission" date="2013-11" db="EMBL/GenBank/DDBJ databases">
        <title>The Genome Sequence of Phytophthora parasitica CJ02B3.</title>
        <authorList>
            <consortium name="The Broad Institute Genomics Platform"/>
            <person name="Russ C."/>
            <person name="Tyler B."/>
            <person name="Panabieres F."/>
            <person name="Shan W."/>
            <person name="Tripathy S."/>
            <person name="Grunwald N."/>
            <person name="Machado M."/>
            <person name="Johnson C.S."/>
            <person name="Arredondo F."/>
            <person name="Hong C."/>
            <person name="Coffey M."/>
            <person name="Young S.K."/>
            <person name="Zeng Q."/>
            <person name="Gargeya S."/>
            <person name="Fitzgerald M."/>
            <person name="Abouelleil A."/>
            <person name="Alvarado L."/>
            <person name="Chapman S.B."/>
            <person name="Gainer-Dewar J."/>
            <person name="Goldberg J."/>
            <person name="Griggs A."/>
            <person name="Gujja S."/>
            <person name="Hansen M."/>
            <person name="Howarth C."/>
            <person name="Imamovic A."/>
            <person name="Ireland A."/>
            <person name="Larimer J."/>
            <person name="McCowan C."/>
            <person name="Murphy C."/>
            <person name="Pearson M."/>
            <person name="Poon T.W."/>
            <person name="Priest M."/>
            <person name="Roberts A."/>
            <person name="Saif S."/>
            <person name="Shea T."/>
            <person name="Sykes S."/>
            <person name="Wortman J."/>
            <person name="Nusbaum C."/>
            <person name="Birren B."/>
        </authorList>
    </citation>
    <scope>NUCLEOTIDE SEQUENCE [LARGE SCALE GENOMIC DNA]</scope>
    <source>
        <strain evidence="1">CJ02B3</strain>
    </source>
</reference>
<evidence type="ECO:0000313" key="1">
    <source>
        <dbReference type="EMBL" id="ETK94190.1"/>
    </source>
</evidence>
<organism evidence="1">
    <name type="scientific">Phytophthora nicotianae</name>
    <name type="common">Potato buckeye rot agent</name>
    <name type="synonym">Phytophthora parasitica</name>
    <dbReference type="NCBI Taxonomy" id="4792"/>
    <lineage>
        <taxon>Eukaryota</taxon>
        <taxon>Sar</taxon>
        <taxon>Stramenopiles</taxon>
        <taxon>Oomycota</taxon>
        <taxon>Peronosporomycetes</taxon>
        <taxon>Peronosporales</taxon>
        <taxon>Peronosporaceae</taxon>
        <taxon>Phytophthora</taxon>
    </lineage>
</organism>
<evidence type="ECO:0008006" key="2">
    <source>
        <dbReference type="Google" id="ProtNLM"/>
    </source>
</evidence>